<proteinExistence type="predicted"/>
<dbReference type="CDD" id="cd00303">
    <property type="entry name" value="retropepsin_like"/>
    <property type="match status" value="1"/>
</dbReference>
<dbReference type="InterPro" id="IPR005162">
    <property type="entry name" value="Retrotrans_gag_dom"/>
</dbReference>
<dbReference type="InterPro" id="IPR021109">
    <property type="entry name" value="Peptidase_aspartic_dom_sf"/>
</dbReference>
<dbReference type="Proteomes" id="UP000075243">
    <property type="component" value="Chromosome 11"/>
</dbReference>
<organism evidence="2 3">
    <name type="scientific">Cajanus cajan</name>
    <name type="common">Pigeon pea</name>
    <name type="synonym">Cajanus indicus</name>
    <dbReference type="NCBI Taxonomy" id="3821"/>
    <lineage>
        <taxon>Eukaryota</taxon>
        <taxon>Viridiplantae</taxon>
        <taxon>Streptophyta</taxon>
        <taxon>Embryophyta</taxon>
        <taxon>Tracheophyta</taxon>
        <taxon>Spermatophyta</taxon>
        <taxon>Magnoliopsida</taxon>
        <taxon>eudicotyledons</taxon>
        <taxon>Gunneridae</taxon>
        <taxon>Pentapetalae</taxon>
        <taxon>rosids</taxon>
        <taxon>fabids</taxon>
        <taxon>Fabales</taxon>
        <taxon>Fabaceae</taxon>
        <taxon>Papilionoideae</taxon>
        <taxon>50 kb inversion clade</taxon>
        <taxon>NPAAA clade</taxon>
        <taxon>indigoferoid/millettioid clade</taxon>
        <taxon>Phaseoleae</taxon>
        <taxon>Cajanus</taxon>
    </lineage>
</organism>
<gene>
    <name evidence="2" type="ORF">KK1_002021</name>
</gene>
<dbReference type="PANTHER" id="PTHR33240:SF15">
    <property type="entry name" value="GAG-PRO-LIKE PROTEIN"/>
    <property type="match status" value="1"/>
</dbReference>
<keyword evidence="3" id="KW-1185">Reference proteome</keyword>
<dbReference type="AlphaFoldDB" id="A0A151SLS9"/>
<dbReference type="Gramene" id="C.cajan_01971.t">
    <property type="protein sequence ID" value="C.cajan_01971.t"/>
    <property type="gene ID" value="C.cajan_01971"/>
</dbReference>
<reference evidence="2 3" key="1">
    <citation type="journal article" date="2012" name="Nat. Biotechnol.">
        <title>Draft genome sequence of pigeonpea (Cajanus cajan), an orphan legume crop of resource-poor farmers.</title>
        <authorList>
            <person name="Varshney R.K."/>
            <person name="Chen W."/>
            <person name="Li Y."/>
            <person name="Bharti A.K."/>
            <person name="Saxena R.K."/>
            <person name="Schlueter J.A."/>
            <person name="Donoghue M.T."/>
            <person name="Azam S."/>
            <person name="Fan G."/>
            <person name="Whaley A.M."/>
            <person name="Farmer A.D."/>
            <person name="Sheridan J."/>
            <person name="Iwata A."/>
            <person name="Tuteja R."/>
            <person name="Penmetsa R.V."/>
            <person name="Wu W."/>
            <person name="Upadhyaya H.D."/>
            <person name="Yang S.P."/>
            <person name="Shah T."/>
            <person name="Saxena K.B."/>
            <person name="Michael T."/>
            <person name="McCombie W.R."/>
            <person name="Yang B."/>
            <person name="Zhang G."/>
            <person name="Yang H."/>
            <person name="Wang J."/>
            <person name="Spillane C."/>
            <person name="Cook D.R."/>
            <person name="May G.D."/>
            <person name="Xu X."/>
            <person name="Jackson S.A."/>
        </authorList>
    </citation>
    <scope>NUCLEOTIDE SEQUENCE [LARGE SCALE GENOMIC DNA]</scope>
    <source>
        <strain evidence="3">cv. Asha</strain>
    </source>
</reference>
<protein>
    <recommendedName>
        <fullName evidence="1">Retrotransposon gag domain-containing protein</fullName>
    </recommendedName>
</protein>
<dbReference type="EMBL" id="CM003613">
    <property type="protein sequence ID" value="KYP55796.1"/>
    <property type="molecule type" value="Genomic_DNA"/>
</dbReference>
<feature type="domain" description="Retrotransposon gag" evidence="1">
    <location>
        <begin position="46"/>
        <end position="121"/>
    </location>
</feature>
<dbReference type="Pfam" id="PF03732">
    <property type="entry name" value="Retrotrans_gag"/>
    <property type="match status" value="1"/>
</dbReference>
<evidence type="ECO:0000259" key="1">
    <source>
        <dbReference type="Pfam" id="PF03732"/>
    </source>
</evidence>
<sequence length="244" mass="27567">METTISDSWRSLPLEKYDGSSGPDGHLNAYLTHVTLLTEEDAALCRLFPTSLKGLALSWFIKPSPSSINSFEELASLFTVQFATNRPYQLTSLVLANIRQEKKESLRSFMDRFNKIAIEIKKPEPGCCNEDFKGVDRDQDDLMVISVEINNCIIKKTLVDQGSSADILYWKAFKQIGILEEEVKHYDEPLVGFSGERVTTKGFIDLYTCFGYNQDISKTIKIRYIVVNANTSYNILLGRPSINA</sequence>
<accession>A0A151SLS9</accession>
<dbReference type="Gene3D" id="2.40.70.10">
    <property type="entry name" value="Acid Proteases"/>
    <property type="match status" value="1"/>
</dbReference>
<name>A0A151SLS9_CAJCA</name>
<evidence type="ECO:0000313" key="3">
    <source>
        <dbReference type="Proteomes" id="UP000075243"/>
    </source>
</evidence>
<dbReference type="PANTHER" id="PTHR33240">
    <property type="entry name" value="OS08G0508500 PROTEIN"/>
    <property type="match status" value="1"/>
</dbReference>
<evidence type="ECO:0000313" key="2">
    <source>
        <dbReference type="EMBL" id="KYP55796.1"/>
    </source>
</evidence>